<keyword evidence="10" id="KW-0594">Phospholipid biosynthesis</keyword>
<feature type="domain" description="PLD phosphodiesterase" evidence="14">
    <location>
        <begin position="212"/>
        <end position="239"/>
    </location>
</feature>
<dbReference type="NCBIfam" id="TIGR04265">
    <property type="entry name" value="bac_cardiolipin"/>
    <property type="match status" value="1"/>
</dbReference>
<dbReference type="InterPro" id="IPR022924">
    <property type="entry name" value="Cardiolipin_synthase"/>
</dbReference>
<keyword evidence="4" id="KW-0808">Transferase</keyword>
<dbReference type="Gene3D" id="3.30.870.10">
    <property type="entry name" value="Endonuclease Chain A"/>
    <property type="match status" value="2"/>
</dbReference>
<evidence type="ECO:0000313" key="15">
    <source>
        <dbReference type="EMBL" id="TIC86162.1"/>
    </source>
</evidence>
<evidence type="ECO:0000256" key="1">
    <source>
        <dbReference type="ARBA" id="ARBA00004651"/>
    </source>
</evidence>
<evidence type="ECO:0000256" key="4">
    <source>
        <dbReference type="ARBA" id="ARBA00022679"/>
    </source>
</evidence>
<evidence type="ECO:0000256" key="12">
    <source>
        <dbReference type="NCBIfam" id="TIGR04265"/>
    </source>
</evidence>
<comment type="subcellular location">
    <subcellularLocation>
        <location evidence="1">Cell membrane</location>
        <topology evidence="1">Multi-pass membrane protein</topology>
    </subcellularLocation>
</comment>
<keyword evidence="8" id="KW-0443">Lipid metabolism</keyword>
<dbReference type="EC" id="2.7.8.-" evidence="12"/>
<proteinExistence type="predicted"/>
<gene>
    <name evidence="15" type="primary">cls</name>
    <name evidence="15" type="ORF">E5K04_03395</name>
</gene>
<protein>
    <recommendedName>
        <fullName evidence="12">Cardiolipin synthase</fullName>
        <ecNumber evidence="12">2.7.8.-</ecNumber>
    </recommendedName>
</protein>
<dbReference type="SUPFAM" id="SSF56024">
    <property type="entry name" value="Phospholipase D/nuclease"/>
    <property type="match status" value="2"/>
</dbReference>
<accession>A0A4T0V3E3</accession>
<dbReference type="PROSITE" id="PS50035">
    <property type="entry name" value="PLD"/>
    <property type="match status" value="2"/>
</dbReference>
<dbReference type="InterPro" id="IPR025202">
    <property type="entry name" value="PLD-like_dom"/>
</dbReference>
<dbReference type="Proteomes" id="UP000308891">
    <property type="component" value="Unassembled WGS sequence"/>
</dbReference>
<evidence type="ECO:0000313" key="16">
    <source>
        <dbReference type="Proteomes" id="UP000308891"/>
    </source>
</evidence>
<evidence type="ECO:0000256" key="8">
    <source>
        <dbReference type="ARBA" id="ARBA00023098"/>
    </source>
</evidence>
<dbReference type="PANTHER" id="PTHR21248:SF22">
    <property type="entry name" value="PHOSPHOLIPASE D"/>
    <property type="match status" value="1"/>
</dbReference>
<keyword evidence="3" id="KW-0444">Lipid biosynthesis</keyword>
<sequence length="476" mass="51689">MSGWLGWMIVALDALLVLAVVLRVVATRHPPGSSFAWILVTLALPFAGFLLYLLVGEHSIGRARRARLSAFAERFGGWRLPPPTVPHDSGPHFPVLSTLANRLTALPASGGNRLRLIADTHTVLAQLADDIARAEVGVDLAFYIWNAGGDADHVEAALIATALRGVPCRVLLDAIGAKRYLASEGAARLRAAGVRLEAAMTVRAWQLPFVRGDLRLHRKIALIDGRIGYTGSLNLVDPRYFKQDAGVGEWVDAMARIEGPVLDALAAVFAYDWMLQTGEPPSRAVRATGAVAWPGASAQVVPSGPGTERSANLRLIVEAVNQARRQILLTTPYFVPGEALALALQNAALRGVSVRLLVPARNDSRLVQYASRWYFEPLLECGVEILLYRGGLLHTKSITIDGELALFGTVNLDTRSLHLNFELMLLLHDAAFSAALVALQQAYEDQADAVDARRWRARSLRERMKEGVANLVSPLL</sequence>
<dbReference type="GO" id="GO:0008808">
    <property type="term" value="F:cardiolipin synthase activity"/>
    <property type="evidence" value="ECO:0007669"/>
    <property type="project" value="UniProtKB-UniRule"/>
</dbReference>
<evidence type="ECO:0000256" key="9">
    <source>
        <dbReference type="ARBA" id="ARBA00023136"/>
    </source>
</evidence>
<evidence type="ECO:0000256" key="13">
    <source>
        <dbReference type="SAM" id="Phobius"/>
    </source>
</evidence>
<evidence type="ECO:0000259" key="14">
    <source>
        <dbReference type="PROSITE" id="PS50035"/>
    </source>
</evidence>
<keyword evidence="11" id="KW-1208">Phospholipid metabolism</keyword>
<evidence type="ECO:0000256" key="10">
    <source>
        <dbReference type="ARBA" id="ARBA00023209"/>
    </source>
</evidence>
<dbReference type="SMART" id="SM00155">
    <property type="entry name" value="PLDc"/>
    <property type="match status" value="2"/>
</dbReference>
<keyword evidence="6" id="KW-0677">Repeat</keyword>
<dbReference type="InterPro" id="IPR001736">
    <property type="entry name" value="PLipase_D/transphosphatidylase"/>
</dbReference>
<keyword evidence="7 13" id="KW-1133">Transmembrane helix</keyword>
<keyword evidence="5 13" id="KW-0812">Transmembrane</keyword>
<organism evidence="15 16">
    <name type="scientific">Crenobacter intestini</name>
    <dbReference type="NCBI Taxonomy" id="2563443"/>
    <lineage>
        <taxon>Bacteria</taxon>
        <taxon>Pseudomonadati</taxon>
        <taxon>Pseudomonadota</taxon>
        <taxon>Betaproteobacteria</taxon>
        <taxon>Neisseriales</taxon>
        <taxon>Neisseriaceae</taxon>
        <taxon>Crenobacter</taxon>
    </lineage>
</organism>
<evidence type="ECO:0000256" key="5">
    <source>
        <dbReference type="ARBA" id="ARBA00022692"/>
    </source>
</evidence>
<keyword evidence="16" id="KW-1185">Reference proteome</keyword>
<name>A0A4T0V3E3_9NEIS</name>
<dbReference type="PANTHER" id="PTHR21248">
    <property type="entry name" value="CARDIOLIPIN SYNTHASE"/>
    <property type="match status" value="1"/>
</dbReference>
<dbReference type="AlphaFoldDB" id="A0A4T0V3E3"/>
<reference evidence="15 16" key="1">
    <citation type="submission" date="2019-04" db="EMBL/GenBank/DDBJ databases">
        <title>Crenobacter sp. nov.</title>
        <authorList>
            <person name="Shi S."/>
        </authorList>
    </citation>
    <scope>NUCLEOTIDE SEQUENCE [LARGE SCALE GENOMIC DNA]</scope>
    <source>
        <strain evidence="15 16">GY 70310</strain>
    </source>
</reference>
<keyword evidence="9 13" id="KW-0472">Membrane</keyword>
<dbReference type="RefSeq" id="WP_136551508.1">
    <property type="nucleotide sequence ID" value="NZ_STGJ01000002.1"/>
</dbReference>
<comment type="caution">
    <text evidence="15">The sequence shown here is derived from an EMBL/GenBank/DDBJ whole genome shotgun (WGS) entry which is preliminary data.</text>
</comment>
<evidence type="ECO:0000256" key="2">
    <source>
        <dbReference type="ARBA" id="ARBA00022475"/>
    </source>
</evidence>
<dbReference type="InterPro" id="IPR027379">
    <property type="entry name" value="CLS_N"/>
</dbReference>
<evidence type="ECO:0000256" key="6">
    <source>
        <dbReference type="ARBA" id="ARBA00022737"/>
    </source>
</evidence>
<dbReference type="Pfam" id="PF13396">
    <property type="entry name" value="PLDc_N"/>
    <property type="match status" value="1"/>
</dbReference>
<dbReference type="GO" id="GO:0005886">
    <property type="term" value="C:plasma membrane"/>
    <property type="evidence" value="ECO:0007669"/>
    <property type="project" value="UniProtKB-SubCell"/>
</dbReference>
<feature type="transmembrane region" description="Helical" evidence="13">
    <location>
        <begin position="36"/>
        <end position="55"/>
    </location>
</feature>
<dbReference type="Pfam" id="PF13091">
    <property type="entry name" value="PLDc_2"/>
    <property type="match status" value="2"/>
</dbReference>
<dbReference type="OrthoDB" id="9762009at2"/>
<evidence type="ECO:0000256" key="3">
    <source>
        <dbReference type="ARBA" id="ARBA00022516"/>
    </source>
</evidence>
<evidence type="ECO:0000256" key="11">
    <source>
        <dbReference type="ARBA" id="ARBA00023264"/>
    </source>
</evidence>
<keyword evidence="2" id="KW-1003">Cell membrane</keyword>
<evidence type="ECO:0000256" key="7">
    <source>
        <dbReference type="ARBA" id="ARBA00022989"/>
    </source>
</evidence>
<dbReference type="GO" id="GO:0032049">
    <property type="term" value="P:cardiolipin biosynthetic process"/>
    <property type="evidence" value="ECO:0007669"/>
    <property type="project" value="UniProtKB-UniRule"/>
</dbReference>
<dbReference type="EMBL" id="STGJ01000002">
    <property type="protein sequence ID" value="TIC86162.1"/>
    <property type="molecule type" value="Genomic_DNA"/>
</dbReference>
<feature type="domain" description="PLD phosphodiesterase" evidence="14">
    <location>
        <begin position="389"/>
        <end position="416"/>
    </location>
</feature>